<keyword evidence="1" id="KW-0812">Transmembrane</keyword>
<evidence type="ECO:0000256" key="1">
    <source>
        <dbReference type="SAM" id="Phobius"/>
    </source>
</evidence>
<gene>
    <name evidence="2" type="ORF">C8J26_3641</name>
</gene>
<feature type="transmembrane region" description="Helical" evidence="1">
    <location>
        <begin position="12"/>
        <end position="30"/>
    </location>
</feature>
<protein>
    <submittedName>
        <fullName evidence="2">Uncharacterized protein</fullName>
    </submittedName>
</protein>
<proteinExistence type="predicted"/>
<name>A0A2T5GHG5_9SPHN</name>
<reference evidence="2 3" key="1">
    <citation type="submission" date="2018-04" db="EMBL/GenBank/DDBJ databases">
        <title>Genomic Encyclopedia of Type Strains, Phase III (KMG-III): the genomes of soil and plant-associated and newly described type strains.</title>
        <authorList>
            <person name="Whitman W."/>
        </authorList>
    </citation>
    <scope>NUCLEOTIDE SEQUENCE [LARGE SCALE GENOMIC DNA]</scope>
    <source>
        <strain evidence="2 3">MA101b</strain>
    </source>
</reference>
<dbReference type="Proteomes" id="UP000244189">
    <property type="component" value="Unassembled WGS sequence"/>
</dbReference>
<dbReference type="EMBL" id="QAOG01000007">
    <property type="protein sequence ID" value="PTQ58770.1"/>
    <property type="molecule type" value="Genomic_DNA"/>
</dbReference>
<dbReference type="AlphaFoldDB" id="A0A2T5GHG5"/>
<keyword evidence="3" id="KW-1185">Reference proteome</keyword>
<dbReference type="RefSeq" id="WP_167398894.1">
    <property type="nucleotide sequence ID" value="NZ_QAOG01000007.1"/>
</dbReference>
<sequence length="51" mass="5602">MLTPGERRFRRKLDIFVVLLVAVTAMLLMLERATEERAGATDPQPATSTAG</sequence>
<evidence type="ECO:0000313" key="3">
    <source>
        <dbReference type="Proteomes" id="UP000244189"/>
    </source>
</evidence>
<keyword evidence="1" id="KW-1133">Transmembrane helix</keyword>
<evidence type="ECO:0000313" key="2">
    <source>
        <dbReference type="EMBL" id="PTQ58770.1"/>
    </source>
</evidence>
<organism evidence="2 3">
    <name type="scientific">Sphingomonas aurantiaca</name>
    <dbReference type="NCBI Taxonomy" id="185949"/>
    <lineage>
        <taxon>Bacteria</taxon>
        <taxon>Pseudomonadati</taxon>
        <taxon>Pseudomonadota</taxon>
        <taxon>Alphaproteobacteria</taxon>
        <taxon>Sphingomonadales</taxon>
        <taxon>Sphingomonadaceae</taxon>
        <taxon>Sphingomonas</taxon>
    </lineage>
</organism>
<accession>A0A2T5GHG5</accession>
<keyword evidence="1" id="KW-0472">Membrane</keyword>
<comment type="caution">
    <text evidence="2">The sequence shown here is derived from an EMBL/GenBank/DDBJ whole genome shotgun (WGS) entry which is preliminary data.</text>
</comment>